<evidence type="ECO:0000313" key="1">
    <source>
        <dbReference type="EnsemblMetazoa" id="AQUA015278-PA"/>
    </source>
</evidence>
<name>A0A182XTZ7_ANOQN</name>
<reference evidence="1" key="1">
    <citation type="submission" date="2020-05" db="UniProtKB">
        <authorList>
            <consortium name="EnsemblMetazoa"/>
        </authorList>
    </citation>
    <scope>IDENTIFICATION</scope>
    <source>
        <strain evidence="1">SANGQUA</strain>
    </source>
</reference>
<organism evidence="1 2">
    <name type="scientific">Anopheles quadriannulatus</name>
    <name type="common">Mosquito</name>
    <dbReference type="NCBI Taxonomy" id="34691"/>
    <lineage>
        <taxon>Eukaryota</taxon>
        <taxon>Metazoa</taxon>
        <taxon>Ecdysozoa</taxon>
        <taxon>Arthropoda</taxon>
        <taxon>Hexapoda</taxon>
        <taxon>Insecta</taxon>
        <taxon>Pterygota</taxon>
        <taxon>Neoptera</taxon>
        <taxon>Endopterygota</taxon>
        <taxon>Diptera</taxon>
        <taxon>Nematocera</taxon>
        <taxon>Culicoidea</taxon>
        <taxon>Culicidae</taxon>
        <taxon>Anophelinae</taxon>
        <taxon>Anopheles</taxon>
    </lineage>
</organism>
<keyword evidence="2" id="KW-1185">Reference proteome</keyword>
<dbReference type="Proteomes" id="UP000076407">
    <property type="component" value="Unassembled WGS sequence"/>
</dbReference>
<dbReference type="AlphaFoldDB" id="A0A182XTZ7"/>
<dbReference type="EnsemblMetazoa" id="AQUA015278-RA">
    <property type="protein sequence ID" value="AQUA015278-PA"/>
    <property type="gene ID" value="AQUA015278"/>
</dbReference>
<accession>A0A182XTZ7</accession>
<dbReference type="VEuPathDB" id="VectorBase:AQUA015278"/>
<protein>
    <submittedName>
        <fullName evidence="1">Uncharacterized protein</fullName>
    </submittedName>
</protein>
<sequence length="127" mass="14646">MTFRATQTLPFSCPMLLFLPQWQMIRFHSHSLLFGGVLFLASLPGFHCRYYRSYTQLHRAHAKLAHLKCAVQPYTDTHTRSLTYAKTFFDLIGRETLTHTDTDGHTRMVEFSIASFSTPNAFLNARS</sequence>
<evidence type="ECO:0000313" key="2">
    <source>
        <dbReference type="Proteomes" id="UP000076407"/>
    </source>
</evidence>
<proteinExistence type="predicted"/>